<dbReference type="Proteomes" id="UP000034805">
    <property type="component" value="Unassembled WGS sequence"/>
</dbReference>
<dbReference type="GO" id="GO:0000070">
    <property type="term" value="P:mitotic sister chromatid segregation"/>
    <property type="evidence" value="ECO:0007669"/>
    <property type="project" value="InterPro"/>
</dbReference>
<dbReference type="AlphaFoldDB" id="A0A0P7U9D1"/>
<gene>
    <name evidence="2" type="ORF">Z043_114789</name>
</gene>
<organism evidence="2 3">
    <name type="scientific">Scleropages formosus</name>
    <name type="common">Asian bonytongue</name>
    <name type="synonym">Osteoglossum formosum</name>
    <dbReference type="NCBI Taxonomy" id="113540"/>
    <lineage>
        <taxon>Eukaryota</taxon>
        <taxon>Metazoa</taxon>
        <taxon>Chordata</taxon>
        <taxon>Craniata</taxon>
        <taxon>Vertebrata</taxon>
        <taxon>Euteleostomi</taxon>
        <taxon>Actinopterygii</taxon>
        <taxon>Neopterygii</taxon>
        <taxon>Teleostei</taxon>
        <taxon>Osteoglossocephala</taxon>
        <taxon>Osteoglossomorpha</taxon>
        <taxon>Osteoglossiformes</taxon>
        <taxon>Osteoglossidae</taxon>
        <taxon>Scleropages</taxon>
    </lineage>
</organism>
<proteinExistence type="predicted"/>
<name>A0A0P7U9D1_SCLFO</name>
<dbReference type="PANTHER" id="PTHR31749">
    <property type="entry name" value="KINETOCHORE-ASSOCIATED PROTEIN NSL1 HOMOLOG"/>
    <property type="match status" value="1"/>
</dbReference>
<evidence type="ECO:0000313" key="2">
    <source>
        <dbReference type="EMBL" id="KPP66687.1"/>
    </source>
</evidence>
<feature type="region of interest" description="Disordered" evidence="1">
    <location>
        <begin position="202"/>
        <end position="247"/>
    </location>
</feature>
<dbReference type="GO" id="GO:0000444">
    <property type="term" value="C:MIS12/MIND type complex"/>
    <property type="evidence" value="ECO:0007669"/>
    <property type="project" value="TreeGrafter"/>
</dbReference>
<evidence type="ECO:0000313" key="3">
    <source>
        <dbReference type="Proteomes" id="UP000034805"/>
    </source>
</evidence>
<reference evidence="2 3" key="1">
    <citation type="submission" date="2015-08" db="EMBL/GenBank/DDBJ databases">
        <title>The genome of the Asian arowana (Scleropages formosus).</title>
        <authorList>
            <person name="Tan M.H."/>
            <person name="Gan H.M."/>
            <person name="Croft L.J."/>
            <person name="Austin C.M."/>
        </authorList>
    </citation>
    <scope>NUCLEOTIDE SEQUENCE [LARGE SCALE GENOMIC DNA]</scope>
    <source>
        <strain evidence="2">Aro1</strain>
    </source>
</reference>
<dbReference type="InterPro" id="IPR013950">
    <property type="entry name" value="Mis14/Nsl1"/>
</dbReference>
<accession>A0A0P7U9D1</accession>
<dbReference type="STRING" id="113540.ENSSFOP00015022329"/>
<evidence type="ECO:0000256" key="1">
    <source>
        <dbReference type="SAM" id="MobiDB-lite"/>
    </source>
</evidence>
<feature type="compositionally biased region" description="Basic and acidic residues" evidence="1">
    <location>
        <begin position="202"/>
        <end position="222"/>
    </location>
</feature>
<dbReference type="EMBL" id="JARO02005504">
    <property type="protein sequence ID" value="KPP66687.1"/>
    <property type="molecule type" value="Genomic_DNA"/>
</dbReference>
<comment type="caution">
    <text evidence="2">The sequence shown here is derived from an EMBL/GenBank/DDBJ whole genome shotgun (WGS) entry which is preliminary data.</text>
</comment>
<dbReference type="PANTHER" id="PTHR31749:SF3">
    <property type="entry name" value="KINETOCHORE-ASSOCIATED PROTEIN NSL1 HOMOLOG"/>
    <property type="match status" value="1"/>
</dbReference>
<dbReference type="Pfam" id="PF08641">
    <property type="entry name" value="Mis14"/>
    <property type="match status" value="1"/>
</dbReference>
<protein>
    <submittedName>
        <fullName evidence="2">Kinetochore-associated protein NSL1-like</fullName>
    </submittedName>
</protein>
<sequence>MGEEQDYRVKIKSKAFVREQLHKCNELLRNILDEQSSICDETKRRLLKDVLESFERGVQENVVVNGESWEEAADGEEQDAGGFVSAPDCKALDDMLDENILETTLKRSRYPKKILPYVVRSLKAQRETMSLYEQAIKPQKTMKDPIQGAIMSDLSESAPRIIRQSASVMKALQSLQQKAEGLRQVMALKPSAESLEVHRDVFGRPSDMEGRPALKRPAKETELSGAYVLKPKRSSTQEENEDPQKNS</sequence>